<dbReference type="OrthoDB" id="431497at2759"/>
<sequence>MKLLLDPGTAPSVKEISIVWDIVDKLGSEVFLGINHVKQDWHFERSHFSRFYLVIAVVIKSRLGTTIIRELHLGARFARSEEFDCVTNDGDQISRRGALIGGYIDTKKSKLELHKTIRAQQMNRDQLQDLTRWAKAAHG</sequence>
<reference evidence="1 2" key="1">
    <citation type="submission" date="2014-03" db="EMBL/GenBank/DDBJ databases">
        <title>Draft genome of the hookworm Oesophagostomum dentatum.</title>
        <authorList>
            <person name="Mitreva M."/>
        </authorList>
    </citation>
    <scope>NUCLEOTIDE SEQUENCE [LARGE SCALE GENOMIC DNA]</scope>
    <source>
        <strain evidence="1 2">OD-Hann</strain>
    </source>
</reference>
<accession>A0A0B1TBW2</accession>
<dbReference type="InterPro" id="IPR036277">
    <property type="entry name" value="SMC_hinge_sf"/>
</dbReference>
<protein>
    <submittedName>
        <fullName evidence="1">Uncharacterized protein</fullName>
    </submittedName>
</protein>
<dbReference type="PANTHER" id="PTHR43977">
    <property type="entry name" value="STRUCTURAL MAINTENANCE OF CHROMOSOMES PROTEIN 3"/>
    <property type="match status" value="1"/>
</dbReference>
<proteinExistence type="predicted"/>
<dbReference type="SUPFAM" id="SSF75553">
    <property type="entry name" value="Smc hinge domain"/>
    <property type="match status" value="1"/>
</dbReference>
<dbReference type="EMBL" id="KN550831">
    <property type="protein sequence ID" value="KHJ93317.1"/>
    <property type="molecule type" value="Genomic_DNA"/>
</dbReference>
<keyword evidence="2" id="KW-1185">Reference proteome</keyword>
<dbReference type="GO" id="GO:0051276">
    <property type="term" value="P:chromosome organization"/>
    <property type="evidence" value="ECO:0007669"/>
    <property type="project" value="InterPro"/>
</dbReference>
<dbReference type="GO" id="GO:0005694">
    <property type="term" value="C:chromosome"/>
    <property type="evidence" value="ECO:0007669"/>
    <property type="project" value="InterPro"/>
</dbReference>
<name>A0A0B1TBW2_OESDE</name>
<evidence type="ECO:0000313" key="2">
    <source>
        <dbReference type="Proteomes" id="UP000053660"/>
    </source>
</evidence>
<dbReference type="Proteomes" id="UP000053660">
    <property type="component" value="Unassembled WGS sequence"/>
</dbReference>
<dbReference type="AlphaFoldDB" id="A0A0B1TBW2"/>
<organism evidence="1 2">
    <name type="scientific">Oesophagostomum dentatum</name>
    <name type="common">Nodular worm</name>
    <dbReference type="NCBI Taxonomy" id="61180"/>
    <lineage>
        <taxon>Eukaryota</taxon>
        <taxon>Metazoa</taxon>
        <taxon>Ecdysozoa</taxon>
        <taxon>Nematoda</taxon>
        <taxon>Chromadorea</taxon>
        <taxon>Rhabditida</taxon>
        <taxon>Rhabditina</taxon>
        <taxon>Rhabditomorpha</taxon>
        <taxon>Strongyloidea</taxon>
        <taxon>Strongylidae</taxon>
        <taxon>Oesophagostomum</taxon>
    </lineage>
</organism>
<gene>
    <name evidence="1" type="ORF">OESDEN_06776</name>
</gene>
<evidence type="ECO:0000313" key="1">
    <source>
        <dbReference type="EMBL" id="KHJ93317.1"/>
    </source>
</evidence>
<dbReference type="GO" id="GO:0005524">
    <property type="term" value="F:ATP binding"/>
    <property type="evidence" value="ECO:0007669"/>
    <property type="project" value="InterPro"/>
</dbReference>